<evidence type="ECO:0000313" key="6">
    <source>
        <dbReference type="EMBL" id="WAR21419.1"/>
    </source>
</evidence>
<keyword evidence="7" id="KW-1185">Reference proteome</keyword>
<dbReference type="Gene3D" id="1.20.1250.20">
    <property type="entry name" value="MFS general substrate transporter like domains"/>
    <property type="match status" value="1"/>
</dbReference>
<evidence type="ECO:0000256" key="1">
    <source>
        <dbReference type="ARBA" id="ARBA00022692"/>
    </source>
</evidence>
<evidence type="ECO:0000256" key="4">
    <source>
        <dbReference type="SAM" id="Phobius"/>
    </source>
</evidence>
<keyword evidence="3 4" id="KW-0472">Membrane</keyword>
<evidence type="ECO:0000256" key="5">
    <source>
        <dbReference type="SAM" id="SignalP"/>
    </source>
</evidence>
<dbReference type="SUPFAM" id="SSF103473">
    <property type="entry name" value="MFS general substrate transporter"/>
    <property type="match status" value="1"/>
</dbReference>
<keyword evidence="1 4" id="KW-0812">Transmembrane</keyword>
<reference evidence="6" key="1">
    <citation type="submission" date="2022-11" db="EMBL/GenBank/DDBJ databases">
        <title>Centuries of genome instability and evolution in soft-shell clam transmissible cancer (bioRxiv).</title>
        <authorList>
            <person name="Hart S.F.M."/>
            <person name="Yonemitsu M.A."/>
            <person name="Giersch R.M."/>
            <person name="Beal B.F."/>
            <person name="Arriagada G."/>
            <person name="Davis B.W."/>
            <person name="Ostrander E.A."/>
            <person name="Goff S.P."/>
            <person name="Metzger M.J."/>
        </authorList>
    </citation>
    <scope>NUCLEOTIDE SEQUENCE</scope>
    <source>
        <strain evidence="6">MELC-2E11</strain>
        <tissue evidence="6">Siphon/mantle</tissue>
    </source>
</reference>
<feature type="chain" id="PRO_5046880438" evidence="5">
    <location>
        <begin position="19"/>
        <end position="235"/>
    </location>
</feature>
<feature type="transmembrane region" description="Helical" evidence="4">
    <location>
        <begin position="79"/>
        <end position="97"/>
    </location>
</feature>
<feature type="transmembrane region" description="Helical" evidence="4">
    <location>
        <begin position="214"/>
        <end position="234"/>
    </location>
</feature>
<evidence type="ECO:0000256" key="3">
    <source>
        <dbReference type="ARBA" id="ARBA00023136"/>
    </source>
</evidence>
<feature type="signal peptide" evidence="5">
    <location>
        <begin position="1"/>
        <end position="18"/>
    </location>
</feature>
<dbReference type="PANTHER" id="PTHR23121">
    <property type="entry name" value="SODIUM-DEPENDENT GLUCOSE TRANSPORTER 1"/>
    <property type="match status" value="1"/>
</dbReference>
<dbReference type="PANTHER" id="PTHR23121:SF9">
    <property type="entry name" value="SODIUM-DEPENDENT GLUCOSE TRANSPORTER 1"/>
    <property type="match status" value="1"/>
</dbReference>
<name>A0ABY7FJB9_MYAAR</name>
<evidence type="ECO:0000313" key="7">
    <source>
        <dbReference type="Proteomes" id="UP001164746"/>
    </source>
</evidence>
<feature type="transmembrane region" description="Helical" evidence="4">
    <location>
        <begin position="180"/>
        <end position="202"/>
    </location>
</feature>
<accession>A0ABY7FJB9</accession>
<feature type="transmembrane region" description="Helical" evidence="4">
    <location>
        <begin position="154"/>
        <end position="174"/>
    </location>
</feature>
<keyword evidence="2 4" id="KW-1133">Transmembrane helix</keyword>
<keyword evidence="5" id="KW-0732">Signal</keyword>
<dbReference type="InterPro" id="IPR036259">
    <property type="entry name" value="MFS_trans_sf"/>
</dbReference>
<feature type="transmembrane region" description="Helical" evidence="4">
    <location>
        <begin position="124"/>
        <end position="142"/>
    </location>
</feature>
<sequence length="235" mass="26272">MHGLGGVLSPLLTRLFLALRLRPIAINTTGQNELGNLSVEWNNTATPYDIGVYSNNFKILLSFSGSFEESDVVYGEQPFILLVLLLAYIILGVMFITCCTDESKAQSFLSPFVMLQMSWTKFDGAYLLSLLWGFFTAGRFTGVVIARFLSPRKLACLCLCLLIVSYIVLAVGGLLEINVIIWTILPCVGLGLSFVFPTFVVWTHEHDIEVIGKMSGYFYFVTTIGFFTDPFYMFL</sequence>
<evidence type="ECO:0000256" key="2">
    <source>
        <dbReference type="ARBA" id="ARBA00022989"/>
    </source>
</evidence>
<protein>
    <submittedName>
        <fullName evidence="6">Uncharacterized protein</fullName>
    </submittedName>
</protein>
<dbReference type="EMBL" id="CP111023">
    <property type="protein sequence ID" value="WAR21419.1"/>
    <property type="molecule type" value="Genomic_DNA"/>
</dbReference>
<organism evidence="6 7">
    <name type="scientific">Mya arenaria</name>
    <name type="common">Soft-shell clam</name>
    <dbReference type="NCBI Taxonomy" id="6604"/>
    <lineage>
        <taxon>Eukaryota</taxon>
        <taxon>Metazoa</taxon>
        <taxon>Spiralia</taxon>
        <taxon>Lophotrochozoa</taxon>
        <taxon>Mollusca</taxon>
        <taxon>Bivalvia</taxon>
        <taxon>Autobranchia</taxon>
        <taxon>Heteroconchia</taxon>
        <taxon>Euheterodonta</taxon>
        <taxon>Imparidentia</taxon>
        <taxon>Neoheterodontei</taxon>
        <taxon>Myida</taxon>
        <taxon>Myoidea</taxon>
        <taxon>Myidae</taxon>
        <taxon>Mya</taxon>
    </lineage>
</organism>
<dbReference type="Proteomes" id="UP001164746">
    <property type="component" value="Chromosome 12"/>
</dbReference>
<proteinExistence type="predicted"/>
<gene>
    <name evidence="6" type="ORF">MAR_015393</name>
</gene>